<evidence type="ECO:0000256" key="8">
    <source>
        <dbReference type="SAM" id="Phobius"/>
    </source>
</evidence>
<feature type="transmembrane region" description="Helical" evidence="8">
    <location>
        <begin position="79"/>
        <end position="101"/>
    </location>
</feature>
<dbReference type="Proteomes" id="UP000298631">
    <property type="component" value="Chromosome"/>
</dbReference>
<evidence type="ECO:0000256" key="3">
    <source>
        <dbReference type="ARBA" id="ARBA00022692"/>
    </source>
</evidence>
<evidence type="ECO:0000313" key="10">
    <source>
        <dbReference type="EMBL" id="QCO55606.1"/>
    </source>
</evidence>
<dbReference type="KEGG" id="pseb:EOK75_07550"/>
<accession>A0A4P8EFG6</accession>
<dbReference type="Pfam" id="PF01694">
    <property type="entry name" value="Rhomboid"/>
    <property type="match status" value="1"/>
</dbReference>
<keyword evidence="2 10" id="KW-0645">Protease</keyword>
<reference evidence="10 11" key="1">
    <citation type="submission" date="2019-05" db="EMBL/GenBank/DDBJ databases">
        <title>Pseudorhodobacter turbinis sp. nov., isolated from the gut of the Korean turban shell.</title>
        <authorList>
            <person name="Jeong Y.-S."/>
            <person name="Kang W.-R."/>
            <person name="Bae J.-W."/>
        </authorList>
    </citation>
    <scope>NUCLEOTIDE SEQUENCE [LARGE SCALE GENOMIC DNA]</scope>
    <source>
        <strain evidence="10 11">S12M18</strain>
    </source>
</reference>
<dbReference type="InterPro" id="IPR002610">
    <property type="entry name" value="Peptidase_S54_rhomboid-like"/>
</dbReference>
<dbReference type="Gene3D" id="1.20.1540.10">
    <property type="entry name" value="Rhomboid-like"/>
    <property type="match status" value="1"/>
</dbReference>
<dbReference type="GO" id="GO:0004252">
    <property type="term" value="F:serine-type endopeptidase activity"/>
    <property type="evidence" value="ECO:0007669"/>
    <property type="project" value="InterPro"/>
</dbReference>
<proteinExistence type="predicted"/>
<keyword evidence="3 8" id="KW-0812">Transmembrane</keyword>
<dbReference type="GO" id="GO:0006508">
    <property type="term" value="P:proteolysis"/>
    <property type="evidence" value="ECO:0007669"/>
    <property type="project" value="UniProtKB-KW"/>
</dbReference>
<evidence type="ECO:0000256" key="4">
    <source>
        <dbReference type="ARBA" id="ARBA00022801"/>
    </source>
</evidence>
<feature type="transmembrane region" description="Helical" evidence="8">
    <location>
        <begin position="172"/>
        <end position="194"/>
    </location>
</feature>
<protein>
    <submittedName>
        <fullName evidence="10">Rhomboid family intramembrane serine protease</fullName>
    </submittedName>
</protein>
<dbReference type="OrthoDB" id="7836448at2"/>
<keyword evidence="7 8" id="KW-0472">Membrane</keyword>
<dbReference type="SUPFAM" id="SSF144091">
    <property type="entry name" value="Rhomboid-like"/>
    <property type="match status" value="1"/>
</dbReference>
<feature type="transmembrane region" description="Helical" evidence="8">
    <location>
        <begin position="142"/>
        <end position="160"/>
    </location>
</feature>
<evidence type="ECO:0000256" key="2">
    <source>
        <dbReference type="ARBA" id="ARBA00022670"/>
    </source>
</evidence>
<dbReference type="InterPro" id="IPR035952">
    <property type="entry name" value="Rhomboid-like_sf"/>
</dbReference>
<dbReference type="AlphaFoldDB" id="A0A4P8EFG6"/>
<gene>
    <name evidence="10" type="ORF">EOK75_07550</name>
</gene>
<feature type="transmembrane region" description="Helical" evidence="8">
    <location>
        <begin position="200"/>
        <end position="218"/>
    </location>
</feature>
<evidence type="ECO:0000256" key="7">
    <source>
        <dbReference type="ARBA" id="ARBA00023136"/>
    </source>
</evidence>
<dbReference type="InterPro" id="IPR022764">
    <property type="entry name" value="Peptidase_S54_rhomboid_dom"/>
</dbReference>
<feature type="transmembrane region" description="Helical" evidence="8">
    <location>
        <begin position="12"/>
        <end position="31"/>
    </location>
</feature>
<keyword evidence="6 8" id="KW-1133">Transmembrane helix</keyword>
<evidence type="ECO:0000313" key="11">
    <source>
        <dbReference type="Proteomes" id="UP000298631"/>
    </source>
</evidence>
<dbReference type="GO" id="GO:0016020">
    <property type="term" value="C:membrane"/>
    <property type="evidence" value="ECO:0007669"/>
    <property type="project" value="UniProtKB-SubCell"/>
</dbReference>
<organism evidence="10 11">
    <name type="scientific">Pseudorhodobacter turbinis</name>
    <dbReference type="NCBI Taxonomy" id="2500533"/>
    <lineage>
        <taxon>Bacteria</taxon>
        <taxon>Pseudomonadati</taxon>
        <taxon>Pseudomonadota</taxon>
        <taxon>Alphaproteobacteria</taxon>
        <taxon>Rhodobacterales</taxon>
        <taxon>Paracoccaceae</taxon>
        <taxon>Pseudorhodobacter</taxon>
    </lineage>
</organism>
<keyword evidence="4" id="KW-0378">Hydrolase</keyword>
<sequence>MHTDPNAAPINPLPAVVWLLALPIIAMEVVMNLASAGVVGGAQGVGWRQDAVQRFAFSPDFMRDMIANNYYPLEHLMRLVTYPIVHVSFTHAIFVVVFLLALGKMVGEVFRPWAVLVVFFGATLAGAGMMTALPFIHSSLIGGYPAVYGLIGAFTFLLWTNLAGSGASQYRAFSLIGMLMGIQLVFGLIFGGGWDWVAELSGFFAGFLLSFVVSPGGWERVREKIRERG</sequence>
<evidence type="ECO:0000256" key="1">
    <source>
        <dbReference type="ARBA" id="ARBA00004141"/>
    </source>
</evidence>
<keyword evidence="5" id="KW-0720">Serine protease</keyword>
<comment type="subcellular location">
    <subcellularLocation>
        <location evidence="1">Membrane</location>
        <topology evidence="1">Multi-pass membrane protein</topology>
    </subcellularLocation>
</comment>
<evidence type="ECO:0000256" key="6">
    <source>
        <dbReference type="ARBA" id="ARBA00022989"/>
    </source>
</evidence>
<keyword evidence="11" id="KW-1185">Reference proteome</keyword>
<dbReference type="PANTHER" id="PTHR22936">
    <property type="entry name" value="RHOMBOID-RELATED"/>
    <property type="match status" value="1"/>
</dbReference>
<dbReference type="EMBL" id="CP039964">
    <property type="protein sequence ID" value="QCO55606.1"/>
    <property type="molecule type" value="Genomic_DNA"/>
</dbReference>
<feature type="domain" description="Peptidase S54 rhomboid" evidence="9">
    <location>
        <begin position="75"/>
        <end position="214"/>
    </location>
</feature>
<evidence type="ECO:0000259" key="9">
    <source>
        <dbReference type="Pfam" id="PF01694"/>
    </source>
</evidence>
<name>A0A4P8EFG6_9RHOB</name>
<dbReference type="PANTHER" id="PTHR22936:SF69">
    <property type="entry name" value="RHOMBOID-LIKE PROTEIN"/>
    <property type="match status" value="1"/>
</dbReference>
<evidence type="ECO:0000256" key="5">
    <source>
        <dbReference type="ARBA" id="ARBA00022825"/>
    </source>
</evidence>
<feature type="transmembrane region" description="Helical" evidence="8">
    <location>
        <begin position="113"/>
        <end position="136"/>
    </location>
</feature>
<dbReference type="RefSeq" id="WP_137193311.1">
    <property type="nucleotide sequence ID" value="NZ_CP039964.1"/>
</dbReference>